<dbReference type="GO" id="GO:0006412">
    <property type="term" value="P:translation"/>
    <property type="evidence" value="ECO:0007669"/>
    <property type="project" value="UniProtKB-UniRule"/>
</dbReference>
<evidence type="ECO:0000256" key="1">
    <source>
        <dbReference type="ARBA" id="ARBA00005781"/>
    </source>
</evidence>
<proteinExistence type="inferred from homology"/>
<comment type="similarity">
    <text evidence="1 5 6">Belongs to the bacterial ribosomal protein bL19 family.</text>
</comment>
<gene>
    <name evidence="5 7" type="primary">rplS</name>
    <name evidence="7" type="ORF">HY912_21205</name>
</gene>
<dbReference type="FunFam" id="2.30.30.790:FF:000001">
    <property type="entry name" value="50S ribosomal protein L19"/>
    <property type="match status" value="1"/>
</dbReference>
<dbReference type="PRINTS" id="PR00061">
    <property type="entry name" value="RIBOSOMALL19"/>
</dbReference>
<dbReference type="PROSITE" id="PS01015">
    <property type="entry name" value="RIBOSOMAL_L19"/>
    <property type="match status" value="1"/>
</dbReference>
<dbReference type="PIRSF" id="PIRSF002191">
    <property type="entry name" value="Ribosomal_L19"/>
    <property type="match status" value="1"/>
</dbReference>
<evidence type="ECO:0000256" key="6">
    <source>
        <dbReference type="RuleBase" id="RU000559"/>
    </source>
</evidence>
<organism evidence="7 8">
    <name type="scientific">Desulfomonile tiedjei</name>
    <dbReference type="NCBI Taxonomy" id="2358"/>
    <lineage>
        <taxon>Bacteria</taxon>
        <taxon>Pseudomonadati</taxon>
        <taxon>Thermodesulfobacteriota</taxon>
        <taxon>Desulfomonilia</taxon>
        <taxon>Desulfomonilales</taxon>
        <taxon>Desulfomonilaceae</taxon>
        <taxon>Desulfomonile</taxon>
    </lineage>
</organism>
<evidence type="ECO:0000256" key="3">
    <source>
        <dbReference type="ARBA" id="ARBA00023274"/>
    </source>
</evidence>
<evidence type="ECO:0000313" key="8">
    <source>
        <dbReference type="Proteomes" id="UP000807825"/>
    </source>
</evidence>
<protein>
    <recommendedName>
        <fullName evidence="4 5">Large ribosomal subunit protein bL19</fullName>
    </recommendedName>
</protein>
<keyword evidence="2 5" id="KW-0689">Ribosomal protein</keyword>
<evidence type="ECO:0000256" key="2">
    <source>
        <dbReference type="ARBA" id="ARBA00022980"/>
    </source>
</evidence>
<dbReference type="Gene3D" id="2.30.30.790">
    <property type="match status" value="1"/>
</dbReference>
<dbReference type="PANTHER" id="PTHR15680">
    <property type="entry name" value="RIBOSOMAL PROTEIN L19"/>
    <property type="match status" value="1"/>
</dbReference>
<dbReference type="InterPro" id="IPR018257">
    <property type="entry name" value="Ribosomal_bL19_CS"/>
</dbReference>
<dbReference type="AlphaFoldDB" id="A0A9D6V4N3"/>
<dbReference type="InterPro" id="IPR008991">
    <property type="entry name" value="Translation_prot_SH3-like_sf"/>
</dbReference>
<dbReference type="InterPro" id="IPR001857">
    <property type="entry name" value="Ribosomal_bL19"/>
</dbReference>
<dbReference type="HAMAP" id="MF_00402">
    <property type="entry name" value="Ribosomal_bL19"/>
    <property type="match status" value="1"/>
</dbReference>
<comment type="function">
    <text evidence="5 6">This protein is located at the 30S-50S ribosomal subunit interface and may play a role in the structure and function of the aminoacyl-tRNA binding site.</text>
</comment>
<dbReference type="InterPro" id="IPR038657">
    <property type="entry name" value="Ribosomal_bL19_sf"/>
</dbReference>
<evidence type="ECO:0000256" key="5">
    <source>
        <dbReference type="HAMAP-Rule" id="MF_00402"/>
    </source>
</evidence>
<comment type="caution">
    <text evidence="7">The sequence shown here is derived from an EMBL/GenBank/DDBJ whole genome shotgun (WGS) entry which is preliminary data.</text>
</comment>
<dbReference type="Pfam" id="PF01245">
    <property type="entry name" value="Ribosomal_L19"/>
    <property type="match status" value="1"/>
</dbReference>
<keyword evidence="3 5" id="KW-0687">Ribonucleoprotein</keyword>
<accession>A0A9D6V4N3</accession>
<dbReference type="EMBL" id="JACRDE010000552">
    <property type="protein sequence ID" value="MBI5252020.1"/>
    <property type="molecule type" value="Genomic_DNA"/>
</dbReference>
<dbReference type="GO" id="GO:0003735">
    <property type="term" value="F:structural constituent of ribosome"/>
    <property type="evidence" value="ECO:0007669"/>
    <property type="project" value="InterPro"/>
</dbReference>
<sequence length="117" mass="13591">MNMLEQIQMEQMRLDLPDFRSGDTLKVHVRIVEGTRERIQVFEGVVIGINRKGSGTSFTVRKVSYGVGVERVFPLHSPMLDKIEVVNRGRVRRSKIYYIRKLRGKAARIKERVKTYA</sequence>
<evidence type="ECO:0000256" key="4">
    <source>
        <dbReference type="ARBA" id="ARBA00035171"/>
    </source>
</evidence>
<reference evidence="7" key="1">
    <citation type="submission" date="2020-07" db="EMBL/GenBank/DDBJ databases">
        <title>Huge and variable diversity of episymbiotic CPR bacteria and DPANN archaea in groundwater ecosystems.</title>
        <authorList>
            <person name="He C.Y."/>
            <person name="Keren R."/>
            <person name="Whittaker M."/>
            <person name="Farag I.F."/>
            <person name="Doudna J."/>
            <person name="Cate J.H.D."/>
            <person name="Banfield J.F."/>
        </authorList>
    </citation>
    <scope>NUCLEOTIDE SEQUENCE</scope>
    <source>
        <strain evidence="7">NC_groundwater_1664_Pr3_B-0.1um_52_9</strain>
    </source>
</reference>
<dbReference type="SUPFAM" id="SSF50104">
    <property type="entry name" value="Translation proteins SH3-like domain"/>
    <property type="match status" value="1"/>
</dbReference>
<dbReference type="Proteomes" id="UP000807825">
    <property type="component" value="Unassembled WGS sequence"/>
</dbReference>
<dbReference type="PANTHER" id="PTHR15680:SF9">
    <property type="entry name" value="LARGE RIBOSOMAL SUBUNIT PROTEIN BL19M"/>
    <property type="match status" value="1"/>
</dbReference>
<dbReference type="NCBIfam" id="TIGR01024">
    <property type="entry name" value="rplS_bact"/>
    <property type="match status" value="1"/>
</dbReference>
<dbReference type="GO" id="GO:0022625">
    <property type="term" value="C:cytosolic large ribosomal subunit"/>
    <property type="evidence" value="ECO:0007669"/>
    <property type="project" value="TreeGrafter"/>
</dbReference>
<evidence type="ECO:0000313" key="7">
    <source>
        <dbReference type="EMBL" id="MBI5252020.1"/>
    </source>
</evidence>
<name>A0A9D6V4N3_9BACT</name>